<feature type="region of interest" description="Disordered" evidence="1">
    <location>
        <begin position="311"/>
        <end position="425"/>
    </location>
</feature>
<keyword evidence="4" id="KW-1185">Reference proteome</keyword>
<name>A0A088RU30_LEIPA</name>
<sequence>MPYYENHLYGPAERTPSPRQLRLPVATESPMRAARSEGPLIPTDENDNDAAEWFIRRNRRIPSPILSPIPTNPAYYSHHEEDDYNSNLQEGAGEAQQRRWMRERDSSRHPPVEPVVGHNLSSNPRTEEAFLSIPRAASLLQTRQVQAPSTGPRARAEVEAFTEDQQDADEHMTEEGLVSSRPFPTGWDARERPSFGTAAYRSAADEADYSAEPVARPQWLAHNSDESAHQSRSVRSARRYEDEGSERYRALWAGPERQVPRKSLPVRCARCDYRLPEELIEYLLETSMYHSVPQPHCPECGAQLAPIAQATYGDGDDNVYHSEREPPRRRERRSKRVNMPPKGPYERRSISAESSNTDIGVIDAVSSSNGDSRHESQLSPGVTPRPSHSKIEPENPAPLPPPRQPKAPMPPPRFGAPGGTGWTPRETPIIVLAKSPYLTLDSLPRSLHSATKGVTPSSDWHPGEEVTSAISPGNIAVPWAVEGCTACRRQAGVGLAGLFCCAMPCVLFRERKQLLLHTPSSRYICCAGAFPCCVPPASLRPELYYTVGPNYLYSSAMDAETTRYLDSVEDPTTAASQQRHRYDLYSAIDDEGEEQVTALRLAGGGRPPLAAFRSVTGVTSPALLVNPQTGLPLDGCYSKLADHGVDRPFANRATSPTSAPPGTGCCDCITWIDNTCVCDKTRGCCLYCTHPTAYCLACPMLCLCCEMTWCMPCALWTNRLLIRQHYHLLPDTAIDGGAVCCYRSYLQCCTLACTQAYTPTMASGTSTRVESTAAATASPTSLSCWFQLTITVAACLAAVFCLCPCAACGLAQQRDQIQRLGYPLVVQIPSETEMA</sequence>
<keyword evidence="2" id="KW-0812">Transmembrane</keyword>
<feature type="region of interest" description="Disordered" evidence="1">
    <location>
        <begin position="91"/>
        <end position="123"/>
    </location>
</feature>
<dbReference type="VEuPathDB" id="TriTrypDB:LPAL13_240017300"/>
<dbReference type="eggNOG" id="ENOG502SI6R">
    <property type="taxonomic scope" value="Eukaryota"/>
</dbReference>
<evidence type="ECO:0000313" key="3">
    <source>
        <dbReference type="EMBL" id="AIN98744.1"/>
    </source>
</evidence>
<keyword evidence="2" id="KW-0472">Membrane</keyword>
<proteinExistence type="predicted"/>
<organism evidence="3 4">
    <name type="scientific">Leishmania panamensis</name>
    <dbReference type="NCBI Taxonomy" id="5679"/>
    <lineage>
        <taxon>Eukaryota</taxon>
        <taxon>Discoba</taxon>
        <taxon>Euglenozoa</taxon>
        <taxon>Kinetoplastea</taxon>
        <taxon>Metakinetoplastina</taxon>
        <taxon>Trypanosomatida</taxon>
        <taxon>Trypanosomatidae</taxon>
        <taxon>Leishmaniinae</taxon>
        <taxon>Leishmania</taxon>
        <taxon>Leishmania guyanensis species complex</taxon>
    </lineage>
</organism>
<dbReference type="PANTHER" id="PTHR31152:SF1">
    <property type="entry name" value="PLAC8 FAMILY PROTEIN"/>
    <property type="match status" value="1"/>
</dbReference>
<dbReference type="VEuPathDB" id="TriTrypDB:LPMP_241110"/>
<feature type="compositionally biased region" description="Basic and acidic residues" evidence="1">
    <location>
        <begin position="318"/>
        <end position="328"/>
    </location>
</feature>
<dbReference type="GeneID" id="22575520"/>
<feature type="region of interest" description="Disordered" evidence="1">
    <location>
        <begin position="1"/>
        <end position="46"/>
    </location>
</feature>
<evidence type="ECO:0000256" key="2">
    <source>
        <dbReference type="SAM" id="Phobius"/>
    </source>
</evidence>
<reference evidence="3 4" key="1">
    <citation type="journal article" date="2015" name="Sci. Rep.">
        <title>The genome of Leishmania panamensis: insights into genomics of the L. (Viannia) subgenus.</title>
        <authorList>
            <person name="Llanes A."/>
            <person name="Restrepo C.M."/>
            <person name="Vecchio G.D."/>
            <person name="Anguizola F.J."/>
            <person name="Lleonart R."/>
        </authorList>
    </citation>
    <scope>NUCLEOTIDE SEQUENCE [LARGE SCALE GENOMIC DNA]</scope>
    <source>
        <strain evidence="3 4">MHOM/PA/94/PSC-1</strain>
    </source>
</reference>
<feature type="compositionally biased region" description="Pro residues" evidence="1">
    <location>
        <begin position="395"/>
        <end position="414"/>
    </location>
</feature>
<dbReference type="Proteomes" id="UP000063063">
    <property type="component" value="Chromosome 24"/>
</dbReference>
<gene>
    <name evidence="3" type="ORF">LPMP_241110</name>
</gene>
<dbReference type="EMBL" id="CP009393">
    <property type="protein sequence ID" value="AIN98744.1"/>
    <property type="molecule type" value="Genomic_DNA"/>
</dbReference>
<feature type="region of interest" description="Disordered" evidence="1">
    <location>
        <begin position="218"/>
        <end position="240"/>
    </location>
</feature>
<evidence type="ECO:0000313" key="4">
    <source>
        <dbReference type="Proteomes" id="UP000063063"/>
    </source>
</evidence>
<keyword evidence="2" id="KW-1133">Transmembrane helix</keyword>
<dbReference type="RefSeq" id="XP_010699451.1">
    <property type="nucleotide sequence ID" value="XM_010701149.1"/>
</dbReference>
<evidence type="ECO:0000256" key="1">
    <source>
        <dbReference type="SAM" id="MobiDB-lite"/>
    </source>
</evidence>
<dbReference type="OrthoDB" id="265897at2759"/>
<feature type="transmembrane region" description="Helical" evidence="2">
    <location>
        <begin position="785"/>
        <end position="810"/>
    </location>
</feature>
<feature type="region of interest" description="Disordered" evidence="1">
    <location>
        <begin position="165"/>
        <end position="190"/>
    </location>
</feature>
<accession>A0A088RU30</accession>
<protein>
    <submittedName>
        <fullName evidence="3">Uncharacterized protein</fullName>
    </submittedName>
</protein>
<feature type="compositionally biased region" description="Basic and acidic residues" evidence="1">
    <location>
        <begin position="96"/>
        <end position="111"/>
    </location>
</feature>
<dbReference type="PANTHER" id="PTHR31152">
    <property type="entry name" value="PLAC8 FAMILY PROTEIN"/>
    <property type="match status" value="1"/>
</dbReference>
<dbReference type="KEGG" id="lpan:LPMP_241110"/>
<dbReference type="AlphaFoldDB" id="A0A088RU30"/>